<dbReference type="Gene3D" id="2.40.30.100">
    <property type="entry name" value="AF2212/PG0164-like"/>
    <property type="match status" value="1"/>
</dbReference>
<name>A0ABN0SIB7_9MICO</name>
<feature type="region of interest" description="Disordered" evidence="1">
    <location>
        <begin position="109"/>
        <end position="131"/>
    </location>
</feature>
<protein>
    <recommendedName>
        <fullName evidence="4">DUF1905 domain-containing protein</fullName>
    </recommendedName>
</protein>
<evidence type="ECO:0000313" key="2">
    <source>
        <dbReference type="EMBL" id="GAA0034112.1"/>
    </source>
</evidence>
<evidence type="ECO:0000313" key="3">
    <source>
        <dbReference type="Proteomes" id="UP001498238"/>
    </source>
</evidence>
<reference evidence="2 3" key="1">
    <citation type="submission" date="2024-01" db="EMBL/GenBank/DDBJ databases">
        <title>Characterization of antibiotic resistant novel bacterial strains and their environmental applications.</title>
        <authorList>
            <person name="Manzoor S."/>
            <person name="Abbas S."/>
            <person name="Arshad M."/>
            <person name="Ahmed I."/>
        </authorList>
    </citation>
    <scope>NUCLEOTIDE SEQUENCE [LARGE SCALE GENOMIC DNA]</scope>
    <source>
        <strain evidence="2 3">NCCP-602</strain>
    </source>
</reference>
<dbReference type="Proteomes" id="UP001498238">
    <property type="component" value="Unassembled WGS sequence"/>
</dbReference>
<gene>
    <name evidence="2" type="ORF">NCCP602_00730</name>
</gene>
<dbReference type="RefSeq" id="WP_339391120.1">
    <property type="nucleotide sequence ID" value="NZ_BAAAAF010000001.1"/>
</dbReference>
<dbReference type="SUPFAM" id="SSF141694">
    <property type="entry name" value="AF2212/PG0164-like"/>
    <property type="match status" value="1"/>
</dbReference>
<dbReference type="Pfam" id="PF08922">
    <property type="entry name" value="DUF1905"/>
    <property type="match status" value="1"/>
</dbReference>
<evidence type="ECO:0008006" key="4">
    <source>
        <dbReference type="Google" id="ProtNLM"/>
    </source>
</evidence>
<dbReference type="InterPro" id="IPR037079">
    <property type="entry name" value="AF2212/PG0164-like_sf"/>
</dbReference>
<evidence type="ECO:0000256" key="1">
    <source>
        <dbReference type="SAM" id="MobiDB-lite"/>
    </source>
</evidence>
<dbReference type="EMBL" id="BAAAAF010000001">
    <property type="protein sequence ID" value="GAA0034112.1"/>
    <property type="molecule type" value="Genomic_DNA"/>
</dbReference>
<dbReference type="Pfam" id="PF13376">
    <property type="entry name" value="OmdA"/>
    <property type="match status" value="1"/>
</dbReference>
<dbReference type="InterPro" id="IPR015018">
    <property type="entry name" value="DUF1905"/>
</dbReference>
<sequence>MVTFTTTLISNGNNVGIEVPEEVVLGFDAGRRVPVIVTINGYSYPSTTAVMGGKHLIPLAKAHREAAGVAGGETHEVTLVHDTSSRDTPVPDDLAEALDRSRVRDAFDALAPSKRKEHVRQVTSAKAPETRERRIAKIVDSLTAGA</sequence>
<organism evidence="2 3">
    <name type="scientific">Brevibacterium metallidurans</name>
    <dbReference type="NCBI Taxonomy" id="1482676"/>
    <lineage>
        <taxon>Bacteria</taxon>
        <taxon>Bacillati</taxon>
        <taxon>Actinomycetota</taxon>
        <taxon>Actinomycetes</taxon>
        <taxon>Micrococcales</taxon>
        <taxon>Brevibacteriaceae</taxon>
        <taxon>Brevibacterium</taxon>
    </lineage>
</organism>
<accession>A0ABN0SIB7</accession>
<keyword evidence="3" id="KW-1185">Reference proteome</keyword>
<proteinExistence type="predicted"/>
<comment type="caution">
    <text evidence="2">The sequence shown here is derived from an EMBL/GenBank/DDBJ whole genome shotgun (WGS) entry which is preliminary data.</text>
</comment>